<evidence type="ECO:0000256" key="10">
    <source>
        <dbReference type="ARBA" id="ARBA00023002"/>
    </source>
</evidence>
<dbReference type="InterPro" id="IPR013785">
    <property type="entry name" value="Aldolase_TIM"/>
</dbReference>
<dbReference type="Gene3D" id="3.20.20.70">
    <property type="entry name" value="Aldolase class I"/>
    <property type="match status" value="1"/>
</dbReference>
<dbReference type="Pfam" id="PF01180">
    <property type="entry name" value="DHO_dh"/>
    <property type="match status" value="1"/>
</dbReference>
<proteinExistence type="inferred from homology"/>
<accession>A0A9D1UXW0</accession>
<dbReference type="GO" id="GO:0006207">
    <property type="term" value="P:'de novo' pyrimidine nucleobase biosynthetic process"/>
    <property type="evidence" value="ECO:0007669"/>
    <property type="project" value="InterPro"/>
</dbReference>
<sequence>MNNRLEVEIPGLKMKNPLMPGSGTFGFGDTDRAKAVNLNQLGALVIKTTTPEKRVGNPDPKIALVPDGVLNSVGLTNPGVDVVVSEKLPKLRAQYPDLPMVGSIGGASINDYLEVAEKLANSRMLNALELNISCPNIQAGGMSFGTDPKQVELITKKVKSVTNDLPVYVKLTPNVTNIVEIAKAAESACADGLSMINTVLGMHIDIETRKPVLGNKMGGFSGKAIKPIAIRMIYQVAHAVDLPIIGMGGVSTPDDVIEMFLAGASAVGIGAAHFQDAKIIPHIAEKLTQTMDKLGIKSLTDLRKEVKEAFKNEN</sequence>
<keyword evidence="9 11" id="KW-0665">Pyrimidine biosynthesis</keyword>
<feature type="binding site" evidence="11">
    <location>
        <begin position="197"/>
        <end position="198"/>
    </location>
    <ligand>
        <name>substrate</name>
    </ligand>
</feature>
<comment type="subcellular location">
    <subcellularLocation>
        <location evidence="2 11">Cytoplasm</location>
    </subcellularLocation>
</comment>
<dbReference type="GO" id="GO:0005737">
    <property type="term" value="C:cytoplasm"/>
    <property type="evidence" value="ECO:0007669"/>
    <property type="project" value="UniProtKB-SubCell"/>
</dbReference>
<dbReference type="InterPro" id="IPR050074">
    <property type="entry name" value="DHO_dehydrogenase"/>
</dbReference>
<keyword evidence="8 11" id="KW-0288">FMN</keyword>
<dbReference type="SUPFAM" id="SSF51395">
    <property type="entry name" value="FMN-linked oxidoreductases"/>
    <property type="match status" value="1"/>
</dbReference>
<dbReference type="GO" id="GO:0044205">
    <property type="term" value="P:'de novo' UMP biosynthetic process"/>
    <property type="evidence" value="ECO:0007669"/>
    <property type="project" value="UniProtKB-UniRule"/>
</dbReference>
<dbReference type="InterPro" id="IPR001295">
    <property type="entry name" value="Dihydroorotate_DH_CS"/>
</dbReference>
<gene>
    <name evidence="11" type="primary">pyrD</name>
    <name evidence="13" type="ORF">H9861_06700</name>
</gene>
<feature type="binding site" evidence="11">
    <location>
        <position position="222"/>
    </location>
    <ligand>
        <name>FMN</name>
        <dbReference type="ChEBI" id="CHEBI:58210"/>
    </ligand>
</feature>
<feature type="active site" description="Nucleophile" evidence="11">
    <location>
        <position position="134"/>
    </location>
</feature>
<evidence type="ECO:0000256" key="7">
    <source>
        <dbReference type="ARBA" id="ARBA00022630"/>
    </source>
</evidence>
<dbReference type="NCBIfam" id="TIGR01037">
    <property type="entry name" value="pyrD_sub1_fam"/>
    <property type="match status" value="1"/>
</dbReference>
<dbReference type="AlphaFoldDB" id="A0A9D1UXW0"/>
<dbReference type="InterPro" id="IPR024920">
    <property type="entry name" value="Dihydroorotate_DH_1"/>
</dbReference>
<feature type="binding site" evidence="11">
    <location>
        <begin position="47"/>
        <end position="48"/>
    </location>
    <ligand>
        <name>FMN</name>
        <dbReference type="ChEBI" id="CHEBI:58210"/>
    </ligand>
</feature>
<dbReference type="EC" id="1.3.-.-" evidence="11"/>
<dbReference type="EMBL" id="DXFP01000064">
    <property type="protein sequence ID" value="HIX02428.1"/>
    <property type="molecule type" value="Genomic_DNA"/>
</dbReference>
<protein>
    <recommendedName>
        <fullName evidence="11">Dihydroorotate dehydrogenase</fullName>
        <shortName evidence="11">DHOD</shortName>
        <shortName evidence="11">DHODase</shortName>
        <shortName evidence="11">DHOdehase</shortName>
        <ecNumber evidence="11">1.3.-.-</ecNumber>
    </recommendedName>
</protein>
<evidence type="ECO:0000256" key="3">
    <source>
        <dbReference type="ARBA" id="ARBA00004725"/>
    </source>
</evidence>
<evidence type="ECO:0000259" key="12">
    <source>
        <dbReference type="Pfam" id="PF01180"/>
    </source>
</evidence>
<evidence type="ECO:0000256" key="8">
    <source>
        <dbReference type="ARBA" id="ARBA00022643"/>
    </source>
</evidence>
<dbReference type="Proteomes" id="UP000823963">
    <property type="component" value="Unassembled WGS sequence"/>
</dbReference>
<dbReference type="InterPro" id="IPR049622">
    <property type="entry name" value="Dihydroorotate_DH_I"/>
</dbReference>
<comment type="function">
    <text evidence="11">Catalyzes the conversion of dihydroorotate to orotate.</text>
</comment>
<organism evidence="13 14">
    <name type="scientific">Candidatus Ligilactobacillus excrementigallinarum</name>
    <dbReference type="NCBI Taxonomy" id="2838641"/>
    <lineage>
        <taxon>Bacteria</taxon>
        <taxon>Bacillati</taxon>
        <taxon>Bacillota</taxon>
        <taxon>Bacilli</taxon>
        <taxon>Lactobacillales</taxon>
        <taxon>Lactobacillaceae</taxon>
        <taxon>Ligilactobacillus</taxon>
    </lineage>
</organism>
<dbReference type="NCBIfam" id="NF005574">
    <property type="entry name" value="PRK07259.1"/>
    <property type="match status" value="1"/>
</dbReference>
<dbReference type="FunFam" id="3.20.20.70:FF:000027">
    <property type="entry name" value="Dihydropyrimidine dehydrogenase [NADP(+)]"/>
    <property type="match status" value="1"/>
</dbReference>
<comment type="caution">
    <text evidence="13">The sequence shown here is derived from an EMBL/GenBank/DDBJ whole genome shotgun (WGS) entry which is preliminary data.</text>
</comment>
<comment type="pathway">
    <text evidence="3 11">Pyrimidine metabolism; UMP biosynthesis via de novo pathway.</text>
</comment>
<keyword evidence="6 11" id="KW-0963">Cytoplasm</keyword>
<feature type="binding site" evidence="11">
    <location>
        <begin position="248"/>
        <end position="249"/>
    </location>
    <ligand>
        <name>FMN</name>
        <dbReference type="ChEBI" id="CHEBI:58210"/>
    </ligand>
</feature>
<reference evidence="13" key="2">
    <citation type="submission" date="2021-04" db="EMBL/GenBank/DDBJ databases">
        <authorList>
            <person name="Gilroy R."/>
        </authorList>
    </citation>
    <scope>NUCLEOTIDE SEQUENCE</scope>
    <source>
        <strain evidence="13">6627</strain>
    </source>
</reference>
<comment type="caution">
    <text evidence="11">Lacks conserved residue(s) required for the propagation of feature annotation.</text>
</comment>
<dbReference type="GO" id="GO:1990663">
    <property type="term" value="F:dihydroorotate dehydrogenase (fumarate) activity"/>
    <property type="evidence" value="ECO:0007669"/>
    <property type="project" value="UniProtKB-EC"/>
</dbReference>
<comment type="catalytic activity">
    <reaction evidence="1">
        <text>(S)-dihydroorotate + fumarate = orotate + succinate</text>
        <dbReference type="Rhea" id="RHEA:30059"/>
        <dbReference type="ChEBI" id="CHEBI:29806"/>
        <dbReference type="ChEBI" id="CHEBI:30031"/>
        <dbReference type="ChEBI" id="CHEBI:30839"/>
        <dbReference type="ChEBI" id="CHEBI:30864"/>
        <dbReference type="EC" id="1.3.98.1"/>
    </reaction>
</comment>
<dbReference type="PIRSF" id="PIRSF000164">
    <property type="entry name" value="DHO_oxidase"/>
    <property type="match status" value="1"/>
</dbReference>
<dbReference type="PROSITE" id="PS00912">
    <property type="entry name" value="DHODEHASE_2"/>
    <property type="match status" value="1"/>
</dbReference>
<comment type="similarity">
    <text evidence="4 11">Belongs to the dihydroorotate dehydrogenase family. Type 1 subfamily.</text>
</comment>
<comment type="subunit">
    <text evidence="5">Homodimer.</text>
</comment>
<name>A0A9D1UXW0_9LACO</name>
<evidence type="ECO:0000256" key="11">
    <source>
        <dbReference type="HAMAP-Rule" id="MF_00224"/>
    </source>
</evidence>
<feature type="binding site" evidence="11">
    <location>
        <position position="131"/>
    </location>
    <ligand>
        <name>FMN</name>
        <dbReference type="ChEBI" id="CHEBI:58210"/>
    </ligand>
</feature>
<feature type="binding site" evidence="11">
    <location>
        <position position="131"/>
    </location>
    <ligand>
        <name>substrate</name>
    </ligand>
</feature>
<dbReference type="PANTHER" id="PTHR48109:SF1">
    <property type="entry name" value="DIHYDROOROTATE DEHYDROGENASE (FUMARATE)"/>
    <property type="match status" value="1"/>
</dbReference>
<dbReference type="CDD" id="cd04740">
    <property type="entry name" value="DHOD_1B_like"/>
    <property type="match status" value="1"/>
</dbReference>
<dbReference type="InterPro" id="IPR005720">
    <property type="entry name" value="Dihydroorotate_DH_cat"/>
</dbReference>
<feature type="binding site" evidence="11">
    <location>
        <position position="47"/>
    </location>
    <ligand>
        <name>substrate</name>
    </ligand>
</feature>
<evidence type="ECO:0000313" key="13">
    <source>
        <dbReference type="EMBL" id="HIX02428.1"/>
    </source>
</evidence>
<evidence type="ECO:0000256" key="9">
    <source>
        <dbReference type="ARBA" id="ARBA00022975"/>
    </source>
</evidence>
<keyword evidence="7 11" id="KW-0285">Flavoprotein</keyword>
<evidence type="ECO:0000313" key="14">
    <source>
        <dbReference type="Proteomes" id="UP000823963"/>
    </source>
</evidence>
<evidence type="ECO:0000256" key="5">
    <source>
        <dbReference type="ARBA" id="ARBA00011738"/>
    </source>
</evidence>
<dbReference type="HAMAP" id="MF_00224">
    <property type="entry name" value="DHO_dh_type1"/>
    <property type="match status" value="1"/>
</dbReference>
<feature type="binding site" evidence="11">
    <location>
        <position position="196"/>
    </location>
    <ligand>
        <name>FMN</name>
        <dbReference type="ChEBI" id="CHEBI:58210"/>
    </ligand>
</feature>
<comment type="catalytic activity">
    <reaction evidence="11">
        <text>(S)-dihydroorotate + A = orotate + AH2</text>
        <dbReference type="Rhea" id="RHEA:18073"/>
        <dbReference type="ChEBI" id="CHEBI:13193"/>
        <dbReference type="ChEBI" id="CHEBI:17499"/>
        <dbReference type="ChEBI" id="CHEBI:30839"/>
        <dbReference type="ChEBI" id="CHEBI:30864"/>
    </reaction>
</comment>
<keyword evidence="10 11" id="KW-0560">Oxidoreductase</keyword>
<dbReference type="InterPro" id="IPR033888">
    <property type="entry name" value="DHOD_1B"/>
</dbReference>
<evidence type="ECO:0000256" key="1">
    <source>
        <dbReference type="ARBA" id="ARBA00001694"/>
    </source>
</evidence>
<dbReference type="PANTHER" id="PTHR48109">
    <property type="entry name" value="DIHYDROOROTATE DEHYDROGENASE (QUINONE), MITOCHONDRIAL-RELATED"/>
    <property type="match status" value="1"/>
</dbReference>
<feature type="domain" description="Dihydroorotate dehydrogenase catalytic" evidence="12">
    <location>
        <begin position="5"/>
        <end position="291"/>
    </location>
</feature>
<evidence type="ECO:0000256" key="6">
    <source>
        <dbReference type="ARBA" id="ARBA00022490"/>
    </source>
</evidence>
<feature type="binding site" evidence="11">
    <location>
        <begin position="71"/>
        <end position="75"/>
    </location>
    <ligand>
        <name>substrate</name>
    </ligand>
</feature>
<feature type="binding site" evidence="11">
    <location>
        <position position="170"/>
    </location>
    <ligand>
        <name>FMN</name>
        <dbReference type="ChEBI" id="CHEBI:58210"/>
    </ligand>
</feature>
<evidence type="ECO:0000256" key="4">
    <source>
        <dbReference type="ARBA" id="ARBA00008008"/>
    </source>
</evidence>
<reference evidence="13" key="1">
    <citation type="journal article" date="2021" name="PeerJ">
        <title>Extensive microbial diversity within the chicken gut microbiome revealed by metagenomics and culture.</title>
        <authorList>
            <person name="Gilroy R."/>
            <person name="Ravi A."/>
            <person name="Getino M."/>
            <person name="Pursley I."/>
            <person name="Horton D.L."/>
            <person name="Alikhan N.F."/>
            <person name="Baker D."/>
            <person name="Gharbi K."/>
            <person name="Hall N."/>
            <person name="Watson M."/>
            <person name="Adriaenssens E.M."/>
            <person name="Foster-Nyarko E."/>
            <person name="Jarju S."/>
            <person name="Secka A."/>
            <person name="Antonio M."/>
            <person name="Oren A."/>
            <person name="Chaudhuri R.R."/>
            <person name="La Ragione R."/>
            <person name="Hildebrand F."/>
            <person name="Pallen M.J."/>
        </authorList>
    </citation>
    <scope>NUCLEOTIDE SEQUENCE</scope>
    <source>
        <strain evidence="13">6627</strain>
    </source>
</reference>
<feature type="binding site" evidence="11">
    <location>
        <position position="22"/>
    </location>
    <ligand>
        <name>FMN</name>
        <dbReference type="ChEBI" id="CHEBI:58210"/>
    </ligand>
</feature>
<evidence type="ECO:0000256" key="2">
    <source>
        <dbReference type="ARBA" id="ARBA00004496"/>
    </source>
</evidence>
<dbReference type="InterPro" id="IPR012135">
    <property type="entry name" value="Dihydroorotate_DH_1_2"/>
</dbReference>
<comment type="cofactor">
    <cofactor evidence="11">
        <name>FMN</name>
        <dbReference type="ChEBI" id="CHEBI:58210"/>
    </cofactor>
    <text evidence="11">Binds 1 FMN per subunit.</text>
</comment>